<comment type="caution">
    <text evidence="2">The sequence shown here is derived from an EMBL/GenBank/DDBJ whole genome shotgun (WGS) entry which is preliminary data.</text>
</comment>
<gene>
    <name evidence="2" type="ORF">GCM10023205_26340</name>
</gene>
<reference evidence="3" key="1">
    <citation type="journal article" date="2019" name="Int. J. Syst. Evol. Microbiol.">
        <title>The Global Catalogue of Microorganisms (GCM) 10K type strain sequencing project: providing services to taxonomists for standard genome sequencing and annotation.</title>
        <authorList>
            <consortium name="The Broad Institute Genomics Platform"/>
            <consortium name="The Broad Institute Genome Sequencing Center for Infectious Disease"/>
            <person name="Wu L."/>
            <person name="Ma J."/>
        </authorList>
    </citation>
    <scope>NUCLEOTIDE SEQUENCE [LARGE SCALE GENOMIC DNA]</scope>
    <source>
        <strain evidence="3">JCM 17986</strain>
    </source>
</reference>
<feature type="compositionally biased region" description="Basic and acidic residues" evidence="1">
    <location>
        <begin position="1"/>
        <end position="11"/>
    </location>
</feature>
<accession>A0ABP9H484</accession>
<feature type="region of interest" description="Disordered" evidence="1">
    <location>
        <begin position="1"/>
        <end position="36"/>
    </location>
</feature>
<keyword evidence="3" id="KW-1185">Reference proteome</keyword>
<evidence type="ECO:0000313" key="2">
    <source>
        <dbReference type="EMBL" id="GAA4961578.1"/>
    </source>
</evidence>
<dbReference type="Proteomes" id="UP001500466">
    <property type="component" value="Unassembled WGS sequence"/>
</dbReference>
<protein>
    <submittedName>
        <fullName evidence="2">Uncharacterized protein</fullName>
    </submittedName>
</protein>
<organism evidence="2 3">
    <name type="scientific">Yinghuangia aomiensis</name>
    <dbReference type="NCBI Taxonomy" id="676205"/>
    <lineage>
        <taxon>Bacteria</taxon>
        <taxon>Bacillati</taxon>
        <taxon>Actinomycetota</taxon>
        <taxon>Actinomycetes</taxon>
        <taxon>Kitasatosporales</taxon>
        <taxon>Streptomycetaceae</taxon>
        <taxon>Yinghuangia</taxon>
    </lineage>
</organism>
<dbReference type="RefSeq" id="WP_345675601.1">
    <property type="nucleotide sequence ID" value="NZ_BAABHS010000008.1"/>
</dbReference>
<evidence type="ECO:0000313" key="3">
    <source>
        <dbReference type="Proteomes" id="UP001500466"/>
    </source>
</evidence>
<evidence type="ECO:0000256" key="1">
    <source>
        <dbReference type="SAM" id="MobiDB-lite"/>
    </source>
</evidence>
<dbReference type="EMBL" id="BAABHS010000008">
    <property type="protein sequence ID" value="GAA4961578.1"/>
    <property type="molecule type" value="Genomic_DNA"/>
</dbReference>
<name>A0ABP9H484_9ACTN</name>
<dbReference type="InterPro" id="IPR046030">
    <property type="entry name" value="DUF5988"/>
</dbReference>
<proteinExistence type="predicted"/>
<dbReference type="Pfam" id="PF19450">
    <property type="entry name" value="DUF5988"/>
    <property type="match status" value="1"/>
</dbReference>
<feature type="compositionally biased region" description="Basic and acidic residues" evidence="1">
    <location>
        <begin position="19"/>
        <end position="29"/>
    </location>
</feature>
<sequence>MTDTGQHHDVVLEGGPTELAHRQHYEGSDPNKMALRHLGGYEHYEATGTTKPSDGDELPVFRWAYHTEIAE</sequence>